<comment type="similarity">
    <text evidence="5">Belongs to the EutC family.</text>
</comment>
<dbReference type="Pfam" id="PF05985">
    <property type="entry name" value="EutC"/>
    <property type="match status" value="1"/>
</dbReference>
<dbReference type="AlphaFoldDB" id="A0A1G8R9I4"/>
<evidence type="ECO:0000256" key="2">
    <source>
        <dbReference type="ARBA" id="ARBA00023239"/>
    </source>
</evidence>
<dbReference type="InterPro" id="IPR042251">
    <property type="entry name" value="EutC_C"/>
</dbReference>
<evidence type="ECO:0000256" key="6">
    <source>
        <dbReference type="SAM" id="MobiDB-lite"/>
    </source>
</evidence>
<dbReference type="EC" id="4.3.1.7" evidence="5"/>
<feature type="region of interest" description="Disordered" evidence="6">
    <location>
        <begin position="20"/>
        <end position="44"/>
    </location>
</feature>
<feature type="compositionally biased region" description="Basic and acidic residues" evidence="6">
    <location>
        <begin position="20"/>
        <end position="38"/>
    </location>
</feature>
<feature type="binding site" evidence="5">
    <location>
        <position position="216"/>
    </location>
    <ligand>
        <name>adenosylcob(III)alamin</name>
        <dbReference type="ChEBI" id="CHEBI:18408"/>
    </ligand>
</feature>
<sequence>MNDVELKRIIEEVLEAMKNSDENLRKSTPLEEEPKTLESAKAPQGTVVEDDVIPDILLDDYTSYLDFENPVNGPEFLRIKKKTDARMGLGRCGPRYRTKAYLRMLMDHAGAYDAALSEAPEGIAKDLQMVMVKTQCQDKDEYLSRPDLGRMFDEETKKHILENCIKNVDVQIILSEGLSSTAMEKNTSSVYQALVQGLKIEGLTSGTPLYVKYARVPAMDVITELLQPKVTIMLIGERPGLSTFASMSAYLSYKGKVGMPESLRNVISNIHENGINPSEAGAHLASVVKRMMEQKISGTEFKMV</sequence>
<dbReference type="Proteomes" id="UP000183255">
    <property type="component" value="Unassembled WGS sequence"/>
</dbReference>
<organism evidence="7 8">
    <name type="scientific">Proteiniclasticum ruminis</name>
    <dbReference type="NCBI Taxonomy" id="398199"/>
    <lineage>
        <taxon>Bacteria</taxon>
        <taxon>Bacillati</taxon>
        <taxon>Bacillota</taxon>
        <taxon>Clostridia</taxon>
        <taxon>Eubacteriales</taxon>
        <taxon>Clostridiaceae</taxon>
        <taxon>Proteiniclasticum</taxon>
    </lineage>
</organism>
<evidence type="ECO:0000313" key="8">
    <source>
        <dbReference type="Proteomes" id="UP000183255"/>
    </source>
</evidence>
<dbReference type="InterPro" id="IPR042255">
    <property type="entry name" value="EutC_N"/>
</dbReference>
<dbReference type="RefSeq" id="WP_031577280.1">
    <property type="nucleotide sequence ID" value="NZ_FNDZ01000008.1"/>
</dbReference>
<evidence type="ECO:0000256" key="4">
    <source>
        <dbReference type="ARBA" id="ARBA00024446"/>
    </source>
</evidence>
<dbReference type="InterPro" id="IPR009246">
    <property type="entry name" value="EutC"/>
</dbReference>
<comment type="pathway">
    <text evidence="5">Amine and polyamine degradation; ethanolamine degradation.</text>
</comment>
<protein>
    <recommendedName>
        <fullName evidence="5">Ethanolamine ammonia-lyase small subunit</fullName>
        <shortName evidence="5">EAL small subunit</shortName>
        <ecNumber evidence="5">4.3.1.7</ecNumber>
    </recommendedName>
</protein>
<keyword evidence="1 5" id="KW-0846">Cobalamin</keyword>
<comment type="subunit">
    <text evidence="5">The basic unit is a heterodimer which dimerizes to form tetramers. The heterotetramers trimerize; 6 large subunits form a core ring with 6 small subunits projecting outwards.</text>
</comment>
<feature type="binding site" evidence="5">
    <location>
        <position position="237"/>
    </location>
    <ligand>
        <name>adenosylcob(III)alamin</name>
        <dbReference type="ChEBI" id="CHEBI:18408"/>
    </ligand>
</feature>
<comment type="cofactor">
    <cofactor evidence="5">
        <name>adenosylcob(III)alamin</name>
        <dbReference type="ChEBI" id="CHEBI:18408"/>
    </cofactor>
    <text evidence="5">Binds between the large and small subunits.</text>
</comment>
<accession>A0A1G8R9I4</accession>
<keyword evidence="2 5" id="KW-0456">Lyase</keyword>
<evidence type="ECO:0000313" key="7">
    <source>
        <dbReference type="EMBL" id="SDJ13611.1"/>
    </source>
</evidence>
<dbReference type="GO" id="GO:0046336">
    <property type="term" value="P:ethanolamine catabolic process"/>
    <property type="evidence" value="ECO:0007669"/>
    <property type="project" value="UniProtKB-UniRule"/>
</dbReference>
<evidence type="ECO:0000256" key="5">
    <source>
        <dbReference type="HAMAP-Rule" id="MF_00601"/>
    </source>
</evidence>
<comment type="subcellular location">
    <subcellularLocation>
        <location evidence="5">Bacterial microcompartment</location>
    </subcellularLocation>
</comment>
<dbReference type="Gene3D" id="3.40.50.11240">
    <property type="entry name" value="Ethanolamine ammonia-lyase light chain (EutC)"/>
    <property type="match status" value="1"/>
</dbReference>
<dbReference type="GO" id="GO:0008851">
    <property type="term" value="F:ethanolamine ammonia-lyase activity"/>
    <property type="evidence" value="ECO:0007669"/>
    <property type="project" value="UniProtKB-UniRule"/>
</dbReference>
<dbReference type="GO" id="GO:0031419">
    <property type="term" value="F:cobalamin binding"/>
    <property type="evidence" value="ECO:0007669"/>
    <property type="project" value="UniProtKB-UniRule"/>
</dbReference>
<comment type="catalytic activity">
    <reaction evidence="5">
        <text>ethanolamine = acetaldehyde + NH4(+)</text>
        <dbReference type="Rhea" id="RHEA:15313"/>
        <dbReference type="ChEBI" id="CHEBI:15343"/>
        <dbReference type="ChEBI" id="CHEBI:28938"/>
        <dbReference type="ChEBI" id="CHEBI:57603"/>
        <dbReference type="EC" id="4.3.1.7"/>
    </reaction>
</comment>
<gene>
    <name evidence="5" type="primary">eutC</name>
    <name evidence="7" type="ORF">SAMN05421804_10830</name>
</gene>
<dbReference type="GO" id="GO:0006520">
    <property type="term" value="P:amino acid metabolic process"/>
    <property type="evidence" value="ECO:0007669"/>
    <property type="project" value="InterPro"/>
</dbReference>
<dbReference type="GO" id="GO:0031471">
    <property type="term" value="C:ethanolamine degradation polyhedral organelle"/>
    <property type="evidence" value="ECO:0007669"/>
    <property type="project" value="UniProtKB-UniRule"/>
</dbReference>
<dbReference type="NCBIfam" id="NF003971">
    <property type="entry name" value="PRK05465.1"/>
    <property type="match status" value="1"/>
</dbReference>
<dbReference type="Gene3D" id="1.10.30.40">
    <property type="entry name" value="Ethanolamine ammonia-lyase light chain (EutC), N-terminal domain"/>
    <property type="match status" value="1"/>
</dbReference>
<keyword evidence="4 5" id="KW-1283">Bacterial microcompartment</keyword>
<keyword evidence="3 5" id="KW-0170">Cobalt</keyword>
<name>A0A1G8R9I4_9CLOT</name>
<evidence type="ECO:0000256" key="1">
    <source>
        <dbReference type="ARBA" id="ARBA00022628"/>
    </source>
</evidence>
<comment type="function">
    <text evidence="5">Catalyzes the deamination of various vicinal amino-alcohols to oxo compounds. Allows this organism to utilize ethanolamine as the sole source of nitrogen and carbon in the presence of external vitamin B12.</text>
</comment>
<dbReference type="EMBL" id="FNDZ01000008">
    <property type="protein sequence ID" value="SDJ13611.1"/>
    <property type="molecule type" value="Genomic_DNA"/>
</dbReference>
<dbReference type="GO" id="GO:0009350">
    <property type="term" value="C:ethanolamine ammonia-lyase complex"/>
    <property type="evidence" value="ECO:0007669"/>
    <property type="project" value="UniProtKB-UniRule"/>
</dbReference>
<reference evidence="7 8" key="1">
    <citation type="submission" date="2016-10" db="EMBL/GenBank/DDBJ databases">
        <authorList>
            <person name="de Groot N.N."/>
        </authorList>
    </citation>
    <scope>NUCLEOTIDE SEQUENCE [LARGE SCALE GENOMIC DNA]</scope>
    <source>
        <strain evidence="7 8">CGMCC 1.5058</strain>
    </source>
</reference>
<evidence type="ECO:0000256" key="3">
    <source>
        <dbReference type="ARBA" id="ARBA00023285"/>
    </source>
</evidence>
<dbReference type="UniPathway" id="UPA00560"/>
<dbReference type="HAMAP" id="MF_00601">
    <property type="entry name" value="EutC"/>
    <property type="match status" value="1"/>
</dbReference>
<proteinExistence type="inferred from homology"/>
<dbReference type="PANTHER" id="PTHR39330">
    <property type="entry name" value="ETHANOLAMINE AMMONIA-LYASE LIGHT CHAIN"/>
    <property type="match status" value="1"/>
</dbReference>
<dbReference type="PANTHER" id="PTHR39330:SF1">
    <property type="entry name" value="ETHANOLAMINE AMMONIA-LYASE SMALL SUBUNIT"/>
    <property type="match status" value="1"/>
</dbReference>